<feature type="domain" description="SLH" evidence="2">
    <location>
        <begin position="156"/>
        <end position="219"/>
    </location>
</feature>
<keyword evidence="4" id="KW-1185">Reference proteome</keyword>
<dbReference type="PANTHER" id="PTHR43308:SF5">
    <property type="entry name" value="S-LAYER PROTEIN _ PEPTIDOGLYCAN ENDO-BETA-N-ACETYLGLUCOSAMINIDASE"/>
    <property type="match status" value="1"/>
</dbReference>
<dbReference type="PANTHER" id="PTHR43308">
    <property type="entry name" value="OUTER MEMBRANE PROTEIN ALPHA-RELATED"/>
    <property type="match status" value="1"/>
</dbReference>
<reference evidence="3 4" key="1">
    <citation type="submission" date="2020-01" db="EMBL/GenBank/DDBJ databases">
        <title>Paenibacillus soybeanensis sp. nov. isolated from the nodules of soybean (Glycine max(L.) Merr).</title>
        <authorList>
            <person name="Wang H."/>
        </authorList>
    </citation>
    <scope>NUCLEOTIDE SEQUENCE [LARGE SCALE GENOMIC DNA]</scope>
    <source>
        <strain evidence="3 4">DSM 23054</strain>
    </source>
</reference>
<evidence type="ECO:0000256" key="1">
    <source>
        <dbReference type="SAM" id="SignalP"/>
    </source>
</evidence>
<feature type="chain" id="PRO_5031172878" description="SLH domain-containing protein" evidence="1">
    <location>
        <begin position="33"/>
        <end position="1223"/>
    </location>
</feature>
<dbReference type="PROSITE" id="PS51272">
    <property type="entry name" value="SLH"/>
    <property type="match status" value="3"/>
</dbReference>
<feature type="domain" description="SLH" evidence="2">
    <location>
        <begin position="35"/>
        <end position="98"/>
    </location>
</feature>
<protein>
    <recommendedName>
        <fullName evidence="2">SLH domain-containing protein</fullName>
    </recommendedName>
</protein>
<sequence>MNVPRLTKKMVSLTVAGSLSLSLLGAANGAAAGLPASTAAADITGHWAEKDIAQWIADGLIKGYEDGSFQPDKEVTRAEFIALVNRAFRFAEAGSAAFKDLPAAAWSYADVQKAVKAGYITGFSDGSVHPDAPITRQEIALVVERLLGLTPSVQDAASFKDAASIPSWSKGAIGTAKANGIMSGYEDNAFRPANKATRAEAVVILSHALQTKAAPATFDKGGVYGPETGTRTIAGDVVISAAGVTLRNTVVEGNLTFAAGVGEGDATLDHVTVKGTTLVQGGGAHSIHVEDSVLLTIVVDKSTGTVRIVAEGTTTVASVVMQTGATLEESGLTGEGFTDVKLSGLLPQGALITLVGSFDDVDVSSVKVKIAIPSGSVRQITVDEHADGNGFDLGSQARAVNLVLYAAVQFVGGGTIESVKTMNQAAKDSSTFETHPSQMQDAVGSVYYPPPPSSGLNQQQIDALAAERVSALIAALPVAVDLTLAANEAGVGAAKDAFAALTTAQQALVTAEHQTKLSGAVARIAALNADKAAAELVIAKIAALPATANLELWDEPAVNEANAAFASLTQAQQDLILPADQAKLSDAVTRIAELKADKAAAALVTSQITALPATASLALTDETIVNEAKDAFARLTAAQKQLISSVDQTKLGDAVARIAELKADRAAADAVIARITSLPAIGSLTLQHETAVNEARDAFARLTAVQQALVLPAEQTRLRDAVARIAALNADKDAADAVNALIAALPDAAQLQLTDEAVVHTAKTAFNALTAEQKALVSQENQAKLTAADTRIAKLNADKDAADAVTDQILALPPVAGLTLANETAVHSAKFAYDALTLEQQALVSSDDAVKLSSAVARIAQLHADKAEADLVADQIKALPVTANLTLANEAAVNAASGAYAALTADQQAFVSGTDFATLQAAIAKIAELKADQAAANAVIAQIAALLPIAELTLADEAGVTAASAAYNGLTAVRQALVTNHDVLVQAEAKIYELHHPSLKSLAIASLDFATIAAVQAQGQSLAVPASTDFTGNNTIDFTIAFTYANVPREVHVLLNWNIAPNGFTPGEIVGGVVDSFIQQYCLDNGIDLMQRPIEAFGAGNTFIIRGSAPGSQGTFTVKGSGAVQLFGAEKQFAGTDTNTSKNRTFTVGDGTHTATIVLSRAYATIDSLVSALNTQLRNASVAAVAAKIDGSHFSIAPNNPSGPLTIGGTDKGQFFSAFQING</sequence>
<dbReference type="Pfam" id="PF00395">
    <property type="entry name" value="SLH"/>
    <property type="match status" value="3"/>
</dbReference>
<comment type="caution">
    <text evidence="3">The sequence shown here is derived from an EMBL/GenBank/DDBJ whole genome shotgun (WGS) entry which is preliminary data.</text>
</comment>
<proteinExistence type="predicted"/>
<dbReference type="RefSeq" id="WP_161703392.1">
    <property type="nucleotide sequence ID" value="NZ_JAAAMU010000019.1"/>
</dbReference>
<feature type="domain" description="SLH" evidence="2">
    <location>
        <begin position="99"/>
        <end position="155"/>
    </location>
</feature>
<accession>A0A7X4YVK4</accession>
<dbReference type="EMBL" id="JAAAMU010000019">
    <property type="protein sequence ID" value="NBC72411.1"/>
    <property type="molecule type" value="Genomic_DNA"/>
</dbReference>
<evidence type="ECO:0000313" key="4">
    <source>
        <dbReference type="Proteomes" id="UP000558113"/>
    </source>
</evidence>
<dbReference type="InterPro" id="IPR051465">
    <property type="entry name" value="Cell_Envelope_Struct_Comp"/>
</dbReference>
<dbReference type="Proteomes" id="UP000558113">
    <property type="component" value="Unassembled WGS sequence"/>
</dbReference>
<feature type="signal peptide" evidence="1">
    <location>
        <begin position="1"/>
        <end position="32"/>
    </location>
</feature>
<dbReference type="InterPro" id="IPR001119">
    <property type="entry name" value="SLH_dom"/>
</dbReference>
<dbReference type="OrthoDB" id="185675at2"/>
<organism evidence="3 4">
    <name type="scientific">Paenibacillus sacheonensis</name>
    <dbReference type="NCBI Taxonomy" id="742054"/>
    <lineage>
        <taxon>Bacteria</taxon>
        <taxon>Bacillati</taxon>
        <taxon>Bacillota</taxon>
        <taxon>Bacilli</taxon>
        <taxon>Bacillales</taxon>
        <taxon>Paenibacillaceae</taxon>
        <taxon>Paenibacillus</taxon>
    </lineage>
</organism>
<name>A0A7X4YVK4_9BACL</name>
<keyword evidence="1" id="KW-0732">Signal</keyword>
<evidence type="ECO:0000259" key="2">
    <source>
        <dbReference type="PROSITE" id="PS51272"/>
    </source>
</evidence>
<evidence type="ECO:0000313" key="3">
    <source>
        <dbReference type="EMBL" id="NBC72411.1"/>
    </source>
</evidence>
<dbReference type="AlphaFoldDB" id="A0A7X4YVK4"/>
<gene>
    <name evidence="3" type="ORF">GT003_25730</name>
</gene>